<dbReference type="eggNOG" id="ENOG502QPIW">
    <property type="taxonomic scope" value="Eukaryota"/>
</dbReference>
<gene>
    <name evidence="2" type="ORF">AMSG_09263</name>
</gene>
<dbReference type="InterPro" id="IPR036188">
    <property type="entry name" value="FAD/NAD-bd_sf"/>
</dbReference>
<evidence type="ECO:0000313" key="2">
    <source>
        <dbReference type="EMBL" id="KNC53182.1"/>
    </source>
</evidence>
<dbReference type="OMA" id="KHGRKMN"/>
<organism evidence="2 3">
    <name type="scientific">Thecamonas trahens ATCC 50062</name>
    <dbReference type="NCBI Taxonomy" id="461836"/>
    <lineage>
        <taxon>Eukaryota</taxon>
        <taxon>Apusozoa</taxon>
        <taxon>Apusomonadida</taxon>
        <taxon>Apusomonadidae</taxon>
        <taxon>Thecamonas</taxon>
    </lineage>
</organism>
<dbReference type="AlphaFoldDB" id="A0A0L0DLJ7"/>
<evidence type="ECO:0000256" key="1">
    <source>
        <dbReference type="SAM" id="MobiDB-lite"/>
    </source>
</evidence>
<dbReference type="SUPFAM" id="SSF51905">
    <property type="entry name" value="FAD/NAD(P)-binding domain"/>
    <property type="match status" value="1"/>
</dbReference>
<dbReference type="GeneID" id="25567761"/>
<keyword evidence="3" id="KW-1185">Reference proteome</keyword>
<dbReference type="PANTHER" id="PTHR38663:SF1">
    <property type="entry name" value="L-ORNITHINE N(5)-MONOOXYGENASE"/>
    <property type="match status" value="1"/>
</dbReference>
<dbReference type="STRING" id="461836.A0A0L0DLJ7"/>
<dbReference type="RefSeq" id="XP_013754654.1">
    <property type="nucleotide sequence ID" value="XM_013899200.1"/>
</dbReference>
<feature type="region of interest" description="Disordered" evidence="1">
    <location>
        <begin position="528"/>
        <end position="565"/>
    </location>
</feature>
<sequence length="565" mass="60719">MSADEQKVAVVVVGGGPTALSVVARIIEPYPDHLTERDHNTLLTAVRKTGKQRPGQKRKDDVPPVESLLPHVAVIDASDDKWMTRWNRYFEAFRIPMLRSPVFHHPDPRDGLALRTYAKSCGRDAELTPIDSFFDNKRAYKVKSRRGQTQQWNNEVHRQNFLLPSSRLFSSFCSSVVDSYGIGDLVRHATVVDVRPIVDDATGAVVKYAVDMAPAGGDCDEVKTIITTALVLAIGLTNHLSIPEFVASLQPGAYPAGRIQHAYEVHFDALPDDGSGSQAPLRAGGRRLVFERASNVLIVGGGLTGAHIANLALASGVKHVTLVTRSFILTRQFDVPIDWVGTFKAANMAALLTLSPDERLDEIHSVRAGGSIPPRYVAALKAATAEERLTLVENATVASLAYDADADAFAGTLEPSKADREPSYGESGPVFDDIHSVILATGADEDIGAEPFLASLLASPALDLPIERGFPVLSPELQWGRDTNVFVCGGYAALELGPWSHNLSGSRSSSKRVAPALRRLLHTTIAPPVADADGGAYSDEDSDSSSSSSSDAFVASNPYALLDLE</sequence>
<dbReference type="Gene3D" id="3.50.50.60">
    <property type="entry name" value="FAD/NAD(P)-binding domain"/>
    <property type="match status" value="1"/>
</dbReference>
<accession>A0A0L0DLJ7</accession>
<dbReference type="EMBL" id="GL349479">
    <property type="protein sequence ID" value="KNC53182.1"/>
    <property type="molecule type" value="Genomic_DNA"/>
</dbReference>
<proteinExistence type="predicted"/>
<dbReference type="PANTHER" id="PTHR38663">
    <property type="match status" value="1"/>
</dbReference>
<dbReference type="Proteomes" id="UP000054408">
    <property type="component" value="Unassembled WGS sequence"/>
</dbReference>
<name>A0A0L0DLJ7_THETB</name>
<reference evidence="2 3" key="1">
    <citation type="submission" date="2010-05" db="EMBL/GenBank/DDBJ databases">
        <title>The Genome Sequence of Thecamonas trahens ATCC 50062.</title>
        <authorList>
            <consortium name="The Broad Institute Genome Sequencing Platform"/>
            <person name="Russ C."/>
            <person name="Cuomo C."/>
            <person name="Shea T."/>
            <person name="Young S.K."/>
            <person name="Zeng Q."/>
            <person name="Koehrsen M."/>
            <person name="Haas B."/>
            <person name="Borodovsky M."/>
            <person name="Guigo R."/>
            <person name="Alvarado L."/>
            <person name="Berlin A."/>
            <person name="Bochicchio J."/>
            <person name="Borenstein D."/>
            <person name="Chapman S."/>
            <person name="Chen Z."/>
            <person name="Freedman E."/>
            <person name="Gellesch M."/>
            <person name="Goldberg J."/>
            <person name="Griggs A."/>
            <person name="Gujja S."/>
            <person name="Heilman E."/>
            <person name="Heiman D."/>
            <person name="Hepburn T."/>
            <person name="Howarth C."/>
            <person name="Jen D."/>
            <person name="Larson L."/>
            <person name="Mehta T."/>
            <person name="Park D."/>
            <person name="Pearson M."/>
            <person name="Roberts A."/>
            <person name="Saif S."/>
            <person name="Shenoy N."/>
            <person name="Sisk P."/>
            <person name="Stolte C."/>
            <person name="Sykes S."/>
            <person name="Thomson T."/>
            <person name="Walk T."/>
            <person name="White J."/>
            <person name="Yandava C."/>
            <person name="Burger G."/>
            <person name="Gray M.W."/>
            <person name="Holland P.W.H."/>
            <person name="King N."/>
            <person name="Lang F.B.F."/>
            <person name="Roger A.J."/>
            <person name="Ruiz-Trillo I."/>
            <person name="Lander E."/>
            <person name="Nusbaum C."/>
        </authorList>
    </citation>
    <scope>NUCLEOTIDE SEQUENCE [LARGE SCALE GENOMIC DNA]</scope>
    <source>
        <strain evidence="2 3">ATCC 50062</strain>
    </source>
</reference>
<dbReference type="OrthoDB" id="76038at2759"/>
<feature type="compositionally biased region" description="Low complexity" evidence="1">
    <location>
        <begin position="544"/>
        <end position="556"/>
    </location>
</feature>
<protein>
    <submittedName>
        <fullName evidence="2">FAD binding domain-containing protein</fullName>
    </submittedName>
</protein>
<evidence type="ECO:0000313" key="3">
    <source>
        <dbReference type="Proteomes" id="UP000054408"/>
    </source>
</evidence>